<feature type="domain" description="N-acetyltransferase" evidence="1">
    <location>
        <begin position="1"/>
        <end position="140"/>
    </location>
</feature>
<comment type="caution">
    <text evidence="2">The sequence shown here is derived from an EMBL/GenBank/DDBJ whole genome shotgun (WGS) entry which is preliminary data.</text>
</comment>
<evidence type="ECO:0000313" key="3">
    <source>
        <dbReference type="Proteomes" id="UP001150830"/>
    </source>
</evidence>
<dbReference type="AlphaFoldDB" id="A0A9X3EAF3"/>
<keyword evidence="3" id="KW-1185">Reference proteome</keyword>
<name>A0A9X3EAF3_9GAMM</name>
<accession>A0A9X3EAF3</accession>
<dbReference type="GO" id="GO:0016747">
    <property type="term" value="F:acyltransferase activity, transferring groups other than amino-acyl groups"/>
    <property type="evidence" value="ECO:0007669"/>
    <property type="project" value="InterPro"/>
</dbReference>
<protein>
    <submittedName>
        <fullName evidence="2">GNAT family N-acetyltransferase</fullName>
        <ecNumber evidence="2">2.3.1.-</ecNumber>
    </submittedName>
</protein>
<keyword evidence="2" id="KW-0808">Transferase</keyword>
<reference evidence="2" key="1">
    <citation type="submission" date="2022-11" db="EMBL/GenBank/DDBJ databases">
        <title>Parathalassolutuus dongxingensis gen. nov., sp. nov., a novel member of family Oceanospirillaceae isolated from a coastal shrimp pond in Guangxi, China.</title>
        <authorList>
            <person name="Chen H."/>
        </authorList>
    </citation>
    <scope>NUCLEOTIDE SEQUENCE</scope>
    <source>
        <strain evidence="2">G-43</strain>
    </source>
</reference>
<dbReference type="PROSITE" id="PS51186">
    <property type="entry name" value="GNAT"/>
    <property type="match status" value="1"/>
</dbReference>
<dbReference type="InterPro" id="IPR057691">
    <property type="entry name" value="DUF7931"/>
</dbReference>
<gene>
    <name evidence="2" type="ORF">OUO13_01725</name>
</gene>
<dbReference type="Pfam" id="PF13673">
    <property type="entry name" value="Acetyltransf_10"/>
    <property type="match status" value="1"/>
</dbReference>
<dbReference type="Proteomes" id="UP001150830">
    <property type="component" value="Unassembled WGS sequence"/>
</dbReference>
<proteinExistence type="predicted"/>
<dbReference type="Pfam" id="PF25559">
    <property type="entry name" value="DUF7931"/>
    <property type="match status" value="1"/>
</dbReference>
<dbReference type="InterPro" id="IPR000182">
    <property type="entry name" value="GNAT_dom"/>
</dbReference>
<dbReference type="EMBL" id="JAPNOA010000007">
    <property type="protein sequence ID" value="MCY0963902.1"/>
    <property type="molecule type" value="Genomic_DNA"/>
</dbReference>
<keyword evidence="2" id="KW-0012">Acyltransferase</keyword>
<dbReference type="CDD" id="cd04301">
    <property type="entry name" value="NAT_SF"/>
    <property type="match status" value="1"/>
</dbReference>
<organism evidence="2 3">
    <name type="scientific">Parathalassolituus penaei</name>
    <dbReference type="NCBI Taxonomy" id="2997323"/>
    <lineage>
        <taxon>Bacteria</taxon>
        <taxon>Pseudomonadati</taxon>
        <taxon>Pseudomonadota</taxon>
        <taxon>Gammaproteobacteria</taxon>
        <taxon>Oceanospirillales</taxon>
        <taxon>Oceanospirillaceae</taxon>
        <taxon>Parathalassolituus</taxon>
    </lineage>
</organism>
<evidence type="ECO:0000313" key="2">
    <source>
        <dbReference type="EMBL" id="MCY0963902.1"/>
    </source>
</evidence>
<dbReference type="SUPFAM" id="SSF55729">
    <property type="entry name" value="Acyl-CoA N-acyltransferases (Nat)"/>
    <property type="match status" value="1"/>
</dbReference>
<evidence type="ECO:0000259" key="1">
    <source>
        <dbReference type="PROSITE" id="PS51186"/>
    </source>
</evidence>
<dbReference type="EC" id="2.3.1.-" evidence="2"/>
<dbReference type="InterPro" id="IPR016181">
    <property type="entry name" value="Acyl_CoA_acyltransferase"/>
</dbReference>
<dbReference type="Gene3D" id="3.40.630.30">
    <property type="match status" value="1"/>
</dbReference>
<dbReference type="RefSeq" id="WP_283172121.1">
    <property type="nucleotide sequence ID" value="NZ_JAPNOA010000007.1"/>
</dbReference>
<sequence>MEIRVVHWQQHRTTLLDIRHKVFVHEQGVPLELEEDDQDATATHLLASIDGEPAGCARLLSDGHFGRVAVLSRYRNQGTGAHLLEAISEQARHLGITSLHAGMQCNAAGFYLRHGFVASPGIFLDAGIPHVHIHRQLTTSTPTNSLYRLREDKELHHLGEDWGAAGFLQLLMAQRPGSLDLAIANPSHPMWSDPATAAGLLLLIRAQRRLNVRLLLNHDHPQLLAHPLVRLAQRMSSRISLRIQPALRMNAVVAAPHAWICDRSVRNLNGPENPQFITASLNNPAGYQSLLEHFNTHWLDGESSQELQSLVM</sequence>